<name>A0ABC8RMX5_9AQUA</name>
<organism evidence="3 4">
    <name type="scientific">Ilex paraguariensis</name>
    <name type="common">yerba mate</name>
    <dbReference type="NCBI Taxonomy" id="185542"/>
    <lineage>
        <taxon>Eukaryota</taxon>
        <taxon>Viridiplantae</taxon>
        <taxon>Streptophyta</taxon>
        <taxon>Embryophyta</taxon>
        <taxon>Tracheophyta</taxon>
        <taxon>Spermatophyta</taxon>
        <taxon>Magnoliopsida</taxon>
        <taxon>eudicotyledons</taxon>
        <taxon>Gunneridae</taxon>
        <taxon>Pentapetalae</taxon>
        <taxon>asterids</taxon>
        <taxon>campanulids</taxon>
        <taxon>Aquifoliales</taxon>
        <taxon>Aquifoliaceae</taxon>
        <taxon>Ilex</taxon>
    </lineage>
</organism>
<evidence type="ECO:0000259" key="2">
    <source>
        <dbReference type="Pfam" id="PF03469"/>
    </source>
</evidence>
<proteinExistence type="predicted"/>
<dbReference type="AlphaFoldDB" id="A0ABC8RMX5"/>
<sequence length="199" mass="22750">MKFSLEKKMVIESLEEELERLEELNQALVIKERKSDDECQQARKEIITEAAAKRRCLGNEVDEKSWEMCSLWKDYLRILAGTLLRLSRLQVGRSTSLVGGGLVCISGEIVLGFSVPLLLTPISEIIDEEDENLKNPKTDNGNEVYMAVIAALMEINEYNPSGRYVVPELWNYEEGRKATLKEGVSYILSQLRVLKRRRN</sequence>
<dbReference type="InterPro" id="IPR005379">
    <property type="entry name" value="FDM1-5/IDN2_XH"/>
</dbReference>
<dbReference type="EMBL" id="CAUOFW020001562">
    <property type="protein sequence ID" value="CAK9146345.1"/>
    <property type="molecule type" value="Genomic_DNA"/>
</dbReference>
<protein>
    <recommendedName>
        <fullName evidence="2">Factor of DNA methylation 1-5/IDN2 domain-containing protein</fullName>
    </recommendedName>
</protein>
<dbReference type="InterPro" id="IPR045177">
    <property type="entry name" value="FDM1-5/IDN2"/>
</dbReference>
<keyword evidence="1" id="KW-0175">Coiled coil</keyword>
<dbReference type="PANTHER" id="PTHR21596">
    <property type="entry name" value="RIBONUCLEASE P SUBUNIT P38"/>
    <property type="match status" value="1"/>
</dbReference>
<reference evidence="3 4" key="1">
    <citation type="submission" date="2024-02" db="EMBL/GenBank/DDBJ databases">
        <authorList>
            <person name="Vignale AGUSTIN F."/>
            <person name="Sosa J E."/>
            <person name="Modenutti C."/>
        </authorList>
    </citation>
    <scope>NUCLEOTIDE SEQUENCE [LARGE SCALE GENOMIC DNA]</scope>
</reference>
<comment type="caution">
    <text evidence="3">The sequence shown here is derived from an EMBL/GenBank/DDBJ whole genome shotgun (WGS) entry which is preliminary data.</text>
</comment>
<feature type="domain" description="Factor of DNA methylation 1-5/IDN2" evidence="2">
    <location>
        <begin position="123"/>
        <end position="197"/>
    </location>
</feature>
<feature type="coiled-coil region" evidence="1">
    <location>
        <begin position="4"/>
        <end position="34"/>
    </location>
</feature>
<dbReference type="Proteomes" id="UP001642360">
    <property type="component" value="Unassembled WGS sequence"/>
</dbReference>
<dbReference type="Pfam" id="PF03469">
    <property type="entry name" value="XH"/>
    <property type="match status" value="1"/>
</dbReference>
<gene>
    <name evidence="3" type="ORF">ILEXP_LOCUS14178</name>
</gene>
<keyword evidence="4" id="KW-1185">Reference proteome</keyword>
<evidence type="ECO:0000313" key="4">
    <source>
        <dbReference type="Proteomes" id="UP001642360"/>
    </source>
</evidence>
<evidence type="ECO:0000256" key="1">
    <source>
        <dbReference type="SAM" id="Coils"/>
    </source>
</evidence>
<evidence type="ECO:0000313" key="3">
    <source>
        <dbReference type="EMBL" id="CAK9146345.1"/>
    </source>
</evidence>
<dbReference type="PANTHER" id="PTHR21596:SF3">
    <property type="entry name" value="FACTOR OF DNA METHYLATION 1-RELATED"/>
    <property type="match status" value="1"/>
</dbReference>
<accession>A0ABC8RMX5</accession>